<dbReference type="Pfam" id="PF00903">
    <property type="entry name" value="Glyoxalase"/>
    <property type="match status" value="1"/>
</dbReference>
<feature type="domain" description="VOC" evidence="2">
    <location>
        <begin position="4"/>
        <end position="122"/>
    </location>
</feature>
<name>A0A1A5JVE9_RHILI</name>
<dbReference type="Proteomes" id="UP000093748">
    <property type="component" value="Unassembled WGS sequence"/>
</dbReference>
<dbReference type="GO" id="GO:0016740">
    <property type="term" value="F:transferase activity"/>
    <property type="evidence" value="ECO:0007669"/>
    <property type="project" value="UniProtKB-KW"/>
</dbReference>
<sequence length="139" mass="16216">MIEGLSHMTFIVRDLERMTRILEGVFDAREVYASDTEQFSLSREKFFLIGDIWVAIMQGEKLAERSYNHIAFKIDDADFDRYAERVGKLGLDMRPPRPRVEGEGRSIYFYDDDNHMFELHTGTLTERLARYAKGLEAAQ</sequence>
<dbReference type="OrthoDB" id="9792626at2"/>
<dbReference type="InterPro" id="IPR029068">
    <property type="entry name" value="Glyas_Bleomycin-R_OHBP_Dase"/>
</dbReference>
<dbReference type="SUPFAM" id="SSF54593">
    <property type="entry name" value="Glyoxalase/Bleomycin resistance protein/Dihydroxybiphenyl dioxygenase"/>
    <property type="match status" value="1"/>
</dbReference>
<gene>
    <name evidence="3" type="ORF">BAE39_08925</name>
</gene>
<dbReference type="PROSITE" id="PS51819">
    <property type="entry name" value="VOC"/>
    <property type="match status" value="1"/>
</dbReference>
<dbReference type="EMBL" id="LZTJ01000001">
    <property type="protein sequence ID" value="OBP83558.1"/>
    <property type="molecule type" value="Genomic_DNA"/>
</dbReference>
<dbReference type="InterPro" id="IPR051332">
    <property type="entry name" value="Fosfomycin_Res_Enzymes"/>
</dbReference>
<keyword evidence="3" id="KW-0808">Transferase</keyword>
<evidence type="ECO:0000259" key="2">
    <source>
        <dbReference type="PROSITE" id="PS51819"/>
    </source>
</evidence>
<comment type="caution">
    <text evidence="3">The sequence shown here is derived from an EMBL/GenBank/DDBJ whole genome shotgun (WGS) entry which is preliminary data.</text>
</comment>
<dbReference type="InterPro" id="IPR037523">
    <property type="entry name" value="VOC_core"/>
</dbReference>
<evidence type="ECO:0000313" key="3">
    <source>
        <dbReference type="EMBL" id="OBP83558.1"/>
    </source>
</evidence>
<accession>A0A1A5JVE9</accession>
<dbReference type="GeneID" id="66681974"/>
<dbReference type="PANTHER" id="PTHR36113:SF6">
    <property type="entry name" value="FOSFOMYCIN RESISTANCE PROTEIN FOSX"/>
    <property type="match status" value="1"/>
</dbReference>
<organism evidence="3 4">
    <name type="scientific">Rhizobium loti</name>
    <name type="common">Mesorhizobium loti</name>
    <dbReference type="NCBI Taxonomy" id="381"/>
    <lineage>
        <taxon>Bacteria</taxon>
        <taxon>Pseudomonadati</taxon>
        <taxon>Pseudomonadota</taxon>
        <taxon>Alphaproteobacteria</taxon>
        <taxon>Hyphomicrobiales</taxon>
        <taxon>Phyllobacteriaceae</taxon>
        <taxon>Mesorhizobium</taxon>
    </lineage>
</organism>
<dbReference type="AlphaFoldDB" id="A0A1A5JVE9"/>
<dbReference type="PANTHER" id="PTHR36113">
    <property type="entry name" value="LYASE, PUTATIVE-RELATED-RELATED"/>
    <property type="match status" value="1"/>
</dbReference>
<dbReference type="RefSeq" id="WP_032931746.1">
    <property type="nucleotide sequence ID" value="NZ_LZTH01000001.1"/>
</dbReference>
<dbReference type="NCBIfam" id="NF000222">
    <property type="entry name" value="FosX"/>
    <property type="match status" value="1"/>
</dbReference>
<dbReference type="GO" id="GO:0046872">
    <property type="term" value="F:metal ion binding"/>
    <property type="evidence" value="ECO:0007669"/>
    <property type="project" value="UniProtKB-KW"/>
</dbReference>
<keyword evidence="1" id="KW-0479">Metal-binding</keyword>
<dbReference type="InterPro" id="IPR004360">
    <property type="entry name" value="Glyas_Fos-R_dOase_dom"/>
</dbReference>
<proteinExistence type="predicted"/>
<dbReference type="CDD" id="cd08364">
    <property type="entry name" value="FosX"/>
    <property type="match status" value="1"/>
</dbReference>
<protein>
    <submittedName>
        <fullName evidence="3">FosX/FosE/FosI family fosfomycin resistance thiol transferase</fullName>
    </submittedName>
</protein>
<dbReference type="InterPro" id="IPR037434">
    <property type="entry name" value="FosX"/>
</dbReference>
<evidence type="ECO:0000256" key="1">
    <source>
        <dbReference type="ARBA" id="ARBA00022723"/>
    </source>
</evidence>
<dbReference type="Gene3D" id="3.10.180.10">
    <property type="entry name" value="2,3-Dihydroxybiphenyl 1,2-Dioxygenase, domain 1"/>
    <property type="match status" value="1"/>
</dbReference>
<evidence type="ECO:0000313" key="4">
    <source>
        <dbReference type="Proteomes" id="UP000093748"/>
    </source>
</evidence>
<reference evidence="4" key="1">
    <citation type="submission" date="2016-06" db="EMBL/GenBank/DDBJ databases">
        <title>NZP2037 Pacbio-Illumina hybrid assembly.</title>
        <authorList>
            <person name="Ramsay J.P."/>
        </authorList>
    </citation>
    <scope>NUCLEOTIDE SEQUENCE [LARGE SCALE GENOMIC DNA]</scope>
    <source>
        <strain evidence="4">R7ANS::ICEMlSym2042</strain>
    </source>
</reference>